<dbReference type="InterPro" id="IPR036866">
    <property type="entry name" value="RibonucZ/Hydroxyglut_hydro"/>
</dbReference>
<proteinExistence type="inferred from homology"/>
<dbReference type="GO" id="GO:0016787">
    <property type="term" value="F:hydrolase activity"/>
    <property type="evidence" value="ECO:0007669"/>
    <property type="project" value="UniProtKB-KW"/>
</dbReference>
<protein>
    <submittedName>
        <fullName evidence="7">Glyoxylase-like metal-dependent hydrolase (Beta-lactamase superfamily II)</fullName>
    </submittedName>
</protein>
<dbReference type="InterPro" id="IPR051013">
    <property type="entry name" value="MBL_superfamily_lactonases"/>
</dbReference>
<keyword evidence="8" id="KW-1185">Reference proteome</keyword>
<accession>A0A841HL73</accession>
<evidence type="ECO:0000256" key="2">
    <source>
        <dbReference type="ARBA" id="ARBA00022723"/>
    </source>
</evidence>
<dbReference type="EMBL" id="JACHHZ010000002">
    <property type="protein sequence ID" value="MBB6092745.1"/>
    <property type="molecule type" value="Genomic_DNA"/>
</dbReference>
<evidence type="ECO:0000259" key="6">
    <source>
        <dbReference type="SMART" id="SM00849"/>
    </source>
</evidence>
<dbReference type="CDD" id="cd07729">
    <property type="entry name" value="AHL_lactonase_MBL-fold"/>
    <property type="match status" value="1"/>
</dbReference>
<feature type="domain" description="Metallo-beta-lactamase" evidence="6">
    <location>
        <begin position="59"/>
        <end position="258"/>
    </location>
</feature>
<feature type="chain" id="PRO_5032432219" evidence="5">
    <location>
        <begin position="21"/>
        <end position="274"/>
    </location>
</feature>
<evidence type="ECO:0000256" key="1">
    <source>
        <dbReference type="ARBA" id="ARBA00007749"/>
    </source>
</evidence>
<evidence type="ECO:0000256" key="3">
    <source>
        <dbReference type="ARBA" id="ARBA00022801"/>
    </source>
</evidence>
<organism evidence="7 8">
    <name type="scientific">Povalibacter uvarum</name>
    <dbReference type="NCBI Taxonomy" id="732238"/>
    <lineage>
        <taxon>Bacteria</taxon>
        <taxon>Pseudomonadati</taxon>
        <taxon>Pseudomonadota</taxon>
        <taxon>Gammaproteobacteria</taxon>
        <taxon>Steroidobacterales</taxon>
        <taxon>Steroidobacteraceae</taxon>
        <taxon>Povalibacter</taxon>
    </lineage>
</organism>
<keyword evidence="4" id="KW-0862">Zinc</keyword>
<comment type="caution">
    <text evidence="7">The sequence shown here is derived from an EMBL/GenBank/DDBJ whole genome shotgun (WGS) entry which is preliminary data.</text>
</comment>
<dbReference type="Proteomes" id="UP000588068">
    <property type="component" value="Unassembled WGS sequence"/>
</dbReference>
<gene>
    <name evidence="7" type="ORF">HNQ60_001623</name>
</gene>
<dbReference type="GO" id="GO:0046872">
    <property type="term" value="F:metal ion binding"/>
    <property type="evidence" value="ECO:0007669"/>
    <property type="project" value="UniProtKB-KW"/>
</dbReference>
<keyword evidence="2" id="KW-0479">Metal-binding</keyword>
<comment type="similarity">
    <text evidence="1">Belongs to the metallo-beta-lactamase superfamily.</text>
</comment>
<evidence type="ECO:0000313" key="7">
    <source>
        <dbReference type="EMBL" id="MBB6092745.1"/>
    </source>
</evidence>
<dbReference type="Gene3D" id="3.60.15.10">
    <property type="entry name" value="Ribonuclease Z/Hydroxyacylglutathione hydrolase-like"/>
    <property type="match status" value="1"/>
</dbReference>
<dbReference type="Pfam" id="PF00753">
    <property type="entry name" value="Lactamase_B"/>
    <property type="match status" value="1"/>
</dbReference>
<evidence type="ECO:0000256" key="4">
    <source>
        <dbReference type="ARBA" id="ARBA00022833"/>
    </source>
</evidence>
<evidence type="ECO:0000313" key="8">
    <source>
        <dbReference type="Proteomes" id="UP000588068"/>
    </source>
</evidence>
<dbReference type="RefSeq" id="WP_221304093.1">
    <property type="nucleotide sequence ID" value="NZ_JACHHZ010000002.1"/>
</dbReference>
<dbReference type="InterPro" id="IPR001279">
    <property type="entry name" value="Metallo-B-lactamas"/>
</dbReference>
<keyword evidence="3 7" id="KW-0378">Hydrolase</keyword>
<dbReference type="PANTHER" id="PTHR42978:SF3">
    <property type="entry name" value="BLR3078 PROTEIN"/>
    <property type="match status" value="1"/>
</dbReference>
<keyword evidence="5" id="KW-0732">Signal</keyword>
<dbReference type="AlphaFoldDB" id="A0A841HL73"/>
<dbReference type="PANTHER" id="PTHR42978">
    <property type="entry name" value="QUORUM-QUENCHING LACTONASE YTNP-RELATED-RELATED"/>
    <property type="match status" value="1"/>
</dbReference>
<sequence length="274" mass="29448">MTRMSPMGIVLAFCGFSALAQTPAEVTLTRLDCGNGVTSSDIAFFSDTNAYDGKKQELVVSCYLIKHGDDYLIWDTGYPAAVAGATATGPTAKFNLVEQLARVNVKPEQIKFVGVSHYHGDHIGQAGSFPQATLLIGKGDWDALTSTPPPPGANPAPVKHWISGGGKFEAVPRDKDIFGDGTVRMLDMPGHTPGHHSLLVRLKEKGNVLLTGDLAHFRENYDSNGVPVFNTNRADTLASLDRFKQMAKNLNATVIVQHDPRDIEKLPALPGSAK</sequence>
<name>A0A841HL73_9GAMM</name>
<feature type="signal peptide" evidence="5">
    <location>
        <begin position="1"/>
        <end position="20"/>
    </location>
</feature>
<reference evidence="7 8" key="1">
    <citation type="submission" date="2020-08" db="EMBL/GenBank/DDBJ databases">
        <title>Genomic Encyclopedia of Type Strains, Phase IV (KMG-IV): sequencing the most valuable type-strain genomes for metagenomic binning, comparative biology and taxonomic classification.</title>
        <authorList>
            <person name="Goeker M."/>
        </authorList>
    </citation>
    <scope>NUCLEOTIDE SEQUENCE [LARGE SCALE GENOMIC DNA]</scope>
    <source>
        <strain evidence="7 8">DSM 26723</strain>
    </source>
</reference>
<evidence type="ECO:0000256" key="5">
    <source>
        <dbReference type="SAM" id="SignalP"/>
    </source>
</evidence>
<dbReference type="SMART" id="SM00849">
    <property type="entry name" value="Lactamase_B"/>
    <property type="match status" value="1"/>
</dbReference>
<dbReference type="SUPFAM" id="SSF56281">
    <property type="entry name" value="Metallo-hydrolase/oxidoreductase"/>
    <property type="match status" value="1"/>
</dbReference>